<dbReference type="Gene3D" id="3.30.530.20">
    <property type="match status" value="1"/>
</dbReference>
<protein>
    <submittedName>
        <fullName evidence="1">SRPBCC family protein</fullName>
    </submittedName>
</protein>
<dbReference type="SUPFAM" id="SSF55961">
    <property type="entry name" value="Bet v1-like"/>
    <property type="match status" value="1"/>
</dbReference>
<dbReference type="InterPro" id="IPR023393">
    <property type="entry name" value="START-like_dom_sf"/>
</dbReference>
<evidence type="ECO:0000313" key="1">
    <source>
        <dbReference type="EMBL" id="UTI63773.1"/>
    </source>
</evidence>
<dbReference type="EMBL" id="CP098502">
    <property type="protein sequence ID" value="UTI63773.1"/>
    <property type="molecule type" value="Genomic_DNA"/>
</dbReference>
<sequence>MPRTRSTGGPTDESIFTSAPVTYREVFDIARPAAEVWAELVSDAPLAWCRELSLDWTSPRPFGVGTTRQAKVLGALKVQERFFIWEEGRRQAFEVTSANVPVFRRLAEDFVVEPDGADRCTLTWSVGLEPTTLGRAGGPVNALLFRRLFAQTRRHFPA</sequence>
<evidence type="ECO:0000313" key="2">
    <source>
        <dbReference type="Proteomes" id="UP001056035"/>
    </source>
</evidence>
<dbReference type="InterPro" id="IPR019587">
    <property type="entry name" value="Polyketide_cyclase/dehydratase"/>
</dbReference>
<name>A0ABY5DP15_9ACTN</name>
<accession>A0ABY5DP15</accession>
<organism evidence="1 2">
    <name type="scientific">Paraconexibacter antarcticus</name>
    <dbReference type="NCBI Taxonomy" id="2949664"/>
    <lineage>
        <taxon>Bacteria</taxon>
        <taxon>Bacillati</taxon>
        <taxon>Actinomycetota</taxon>
        <taxon>Thermoleophilia</taxon>
        <taxon>Solirubrobacterales</taxon>
        <taxon>Paraconexibacteraceae</taxon>
        <taxon>Paraconexibacter</taxon>
    </lineage>
</organism>
<proteinExistence type="predicted"/>
<reference evidence="1 2" key="1">
    <citation type="submission" date="2022-06" db="EMBL/GenBank/DDBJ databases">
        <title>Paraconexibacter antarcticus.</title>
        <authorList>
            <person name="Kim C.S."/>
        </authorList>
    </citation>
    <scope>NUCLEOTIDE SEQUENCE [LARGE SCALE GENOMIC DNA]</scope>
    <source>
        <strain evidence="1 2">02-257</strain>
    </source>
</reference>
<dbReference type="Pfam" id="PF10604">
    <property type="entry name" value="Polyketide_cyc2"/>
    <property type="match status" value="1"/>
</dbReference>
<dbReference type="RefSeq" id="WP_254570494.1">
    <property type="nucleotide sequence ID" value="NZ_CP098502.1"/>
</dbReference>
<keyword evidence="2" id="KW-1185">Reference proteome</keyword>
<gene>
    <name evidence="1" type="ORF">NBH00_20815</name>
</gene>
<dbReference type="Proteomes" id="UP001056035">
    <property type="component" value="Chromosome"/>
</dbReference>